<comment type="catalytic activity">
    <reaction evidence="17">
        <text>L-seryl-[protein] + ATP = O-phospho-L-seryl-[protein] + ADP + H(+)</text>
        <dbReference type="Rhea" id="RHEA:17989"/>
        <dbReference type="Rhea" id="RHEA-COMP:9863"/>
        <dbReference type="Rhea" id="RHEA-COMP:11604"/>
        <dbReference type="ChEBI" id="CHEBI:15378"/>
        <dbReference type="ChEBI" id="CHEBI:29999"/>
        <dbReference type="ChEBI" id="CHEBI:30616"/>
        <dbReference type="ChEBI" id="CHEBI:83421"/>
        <dbReference type="ChEBI" id="CHEBI:456216"/>
        <dbReference type="EC" id="2.7.11.1"/>
    </reaction>
</comment>
<keyword evidence="9" id="KW-0418">Kinase</keyword>
<evidence type="ECO:0000256" key="13">
    <source>
        <dbReference type="ARBA" id="ARBA00023157"/>
    </source>
</evidence>
<dbReference type="InterPro" id="IPR000719">
    <property type="entry name" value="Prot_kinase_dom"/>
</dbReference>
<keyword evidence="12 19" id="KW-0472">Membrane</keyword>
<sequence length="610" mass="67566">MRLGQFLPLLLLFQWSSMYFTAESSCKRGCPLALASYYAWSGVNITFIAQVLETTENEVLSYNPSVPDKDRVQSSTRVNVPFSCNCVNGQFLGHIFQYQVHKGDTYTAIANTSYANLTTVDSLANFNSFPPNNIPMNAFINVTVNCYCGDSKVNKKFGLFLTYPLRPEDNLTGLAQTMNTTVDLLRAYNPNVNFNAGKGIVFIPAQDKDGKYPPMISSAGHSAGVIASISVAVVALLIMLLVLYFILMRRKRMKNAMLLGIHEEQLRRTDRESSRLTGSFSAHAKGDTTNVGMTIDKSLEFSYEELAQATNNFSMANKIGSGGFGDVYFAELRGEKAAIKKMDMKASKEFLAELNVLTRVHHLNLVRLIGYCVEECLFLVYEYVENGNLSQHLRGSGRDPLPWSTRVQIALDSARGLEYIHEHTVPVYVHRDIKSANILIDKSFHAKVADFGLTKLTEVGVASGPTRLVGTFGYMPPEYAQFGDVSPKVDVYAFGVVLYELISAKEAVVRGKVSVADSKGLVGLFEDALNHPDPNEIRKLVDPRLGDNYPFDSVVKMAQLAKSCTQENRDLRPTMRSVVVALMTLSSTTEEWGIGAFHKHHGVGNFMPAR</sequence>
<proteinExistence type="predicted"/>
<dbReference type="Pfam" id="PF23472">
    <property type="entry name" value="LysM2_CERK1_LYK3_4_5"/>
    <property type="match status" value="1"/>
</dbReference>
<dbReference type="Pfam" id="PF23577">
    <property type="entry name" value="LysM_RLK"/>
    <property type="match status" value="1"/>
</dbReference>
<name>A0A7C9EHA8_OPUST</name>
<dbReference type="SMART" id="SM00220">
    <property type="entry name" value="S_TKc"/>
    <property type="match status" value="1"/>
</dbReference>
<dbReference type="AlphaFoldDB" id="A0A7C9EHA8"/>
<reference evidence="22" key="1">
    <citation type="journal article" date="2013" name="J. Plant Res.">
        <title>Effect of fungi and light on seed germination of three Opuntia species from semiarid lands of central Mexico.</title>
        <authorList>
            <person name="Delgado-Sanchez P."/>
            <person name="Jimenez-Bremont J.F."/>
            <person name="Guerrero-Gonzalez Mde L."/>
            <person name="Flores J."/>
        </authorList>
    </citation>
    <scope>NUCLEOTIDE SEQUENCE</scope>
    <source>
        <tissue evidence="22">Cladode</tissue>
    </source>
</reference>
<dbReference type="InterPro" id="IPR057097">
    <property type="entry name" value="LysM_RLK3/10"/>
</dbReference>
<dbReference type="PROSITE" id="PS00107">
    <property type="entry name" value="PROTEIN_KINASE_ATP"/>
    <property type="match status" value="1"/>
</dbReference>
<evidence type="ECO:0000256" key="4">
    <source>
        <dbReference type="ARBA" id="ARBA00022527"/>
    </source>
</evidence>
<feature type="transmembrane region" description="Helical" evidence="19">
    <location>
        <begin position="223"/>
        <end position="247"/>
    </location>
</feature>
<dbReference type="InterPro" id="IPR056562">
    <property type="entry name" value="LysM2_CERK1_LYK3_4_5"/>
</dbReference>
<dbReference type="GO" id="GO:0005886">
    <property type="term" value="C:plasma membrane"/>
    <property type="evidence" value="ECO:0007669"/>
    <property type="project" value="UniProtKB-SubCell"/>
</dbReference>
<dbReference type="Pfam" id="PF07714">
    <property type="entry name" value="PK_Tyr_Ser-Thr"/>
    <property type="match status" value="1"/>
</dbReference>
<feature type="signal peptide" evidence="20">
    <location>
        <begin position="1"/>
        <end position="22"/>
    </location>
</feature>
<dbReference type="EMBL" id="GISG01223910">
    <property type="protein sequence ID" value="MBA4664485.1"/>
    <property type="molecule type" value="Transcribed_RNA"/>
</dbReference>
<evidence type="ECO:0000256" key="16">
    <source>
        <dbReference type="ARBA" id="ARBA00047899"/>
    </source>
</evidence>
<dbReference type="GO" id="GO:0005524">
    <property type="term" value="F:ATP binding"/>
    <property type="evidence" value="ECO:0007669"/>
    <property type="project" value="UniProtKB-UniRule"/>
</dbReference>
<evidence type="ECO:0000256" key="2">
    <source>
        <dbReference type="ARBA" id="ARBA00012513"/>
    </source>
</evidence>
<keyword evidence="3" id="KW-1003">Cell membrane</keyword>
<comment type="catalytic activity">
    <reaction evidence="16">
        <text>L-threonyl-[protein] + ATP = O-phospho-L-threonyl-[protein] + ADP + H(+)</text>
        <dbReference type="Rhea" id="RHEA:46608"/>
        <dbReference type="Rhea" id="RHEA-COMP:11060"/>
        <dbReference type="Rhea" id="RHEA-COMP:11605"/>
        <dbReference type="ChEBI" id="CHEBI:15378"/>
        <dbReference type="ChEBI" id="CHEBI:30013"/>
        <dbReference type="ChEBI" id="CHEBI:30616"/>
        <dbReference type="ChEBI" id="CHEBI:61977"/>
        <dbReference type="ChEBI" id="CHEBI:456216"/>
        <dbReference type="EC" id="2.7.11.1"/>
    </reaction>
</comment>
<evidence type="ECO:0000256" key="18">
    <source>
        <dbReference type="PROSITE-ProRule" id="PRU10141"/>
    </source>
</evidence>
<evidence type="ECO:0000256" key="11">
    <source>
        <dbReference type="ARBA" id="ARBA00022989"/>
    </source>
</evidence>
<dbReference type="PROSITE" id="PS00108">
    <property type="entry name" value="PROTEIN_KINASE_ST"/>
    <property type="match status" value="1"/>
</dbReference>
<evidence type="ECO:0000256" key="17">
    <source>
        <dbReference type="ARBA" id="ARBA00048679"/>
    </source>
</evidence>
<dbReference type="PROSITE" id="PS50011">
    <property type="entry name" value="PROTEIN_KINASE_DOM"/>
    <property type="match status" value="1"/>
</dbReference>
<keyword evidence="4" id="KW-0723">Serine/threonine-protein kinase</keyword>
<dbReference type="Gene3D" id="1.10.510.10">
    <property type="entry name" value="Transferase(Phosphotransferase) domain 1"/>
    <property type="match status" value="1"/>
</dbReference>
<dbReference type="Gene3D" id="3.30.200.20">
    <property type="entry name" value="Phosphorylase Kinase, domain 1"/>
    <property type="match status" value="1"/>
</dbReference>
<dbReference type="FunFam" id="1.10.510.10:FF:000468">
    <property type="entry name" value="PTI1-like tyrosine-protein kinase 3"/>
    <property type="match status" value="1"/>
</dbReference>
<keyword evidence="8 18" id="KW-0547">Nucleotide-binding</keyword>
<protein>
    <recommendedName>
        <fullName evidence="2">non-specific serine/threonine protein kinase</fullName>
        <ecNumber evidence="2">2.7.11.1</ecNumber>
    </recommendedName>
</protein>
<dbReference type="PANTHER" id="PTHR46204">
    <property type="entry name" value="CHITIN ELICITOR RECEPTOR KINASE 1-RELATED"/>
    <property type="match status" value="1"/>
</dbReference>
<feature type="chain" id="PRO_5027590802" description="non-specific serine/threonine protein kinase" evidence="20">
    <location>
        <begin position="23"/>
        <end position="610"/>
    </location>
</feature>
<evidence type="ECO:0000256" key="20">
    <source>
        <dbReference type="SAM" id="SignalP"/>
    </source>
</evidence>
<keyword evidence="15" id="KW-0325">Glycoprotein</keyword>
<evidence type="ECO:0000259" key="21">
    <source>
        <dbReference type="PROSITE" id="PS50011"/>
    </source>
</evidence>
<evidence type="ECO:0000256" key="12">
    <source>
        <dbReference type="ARBA" id="ARBA00023136"/>
    </source>
</evidence>
<evidence type="ECO:0000256" key="7">
    <source>
        <dbReference type="ARBA" id="ARBA00022729"/>
    </source>
</evidence>
<feature type="domain" description="Protein kinase" evidence="21">
    <location>
        <begin position="313"/>
        <end position="585"/>
    </location>
</feature>
<evidence type="ECO:0000256" key="6">
    <source>
        <dbReference type="ARBA" id="ARBA00022692"/>
    </source>
</evidence>
<keyword evidence="13" id="KW-1015">Disulfide bond</keyword>
<dbReference type="GO" id="GO:0009617">
    <property type="term" value="P:response to bacterium"/>
    <property type="evidence" value="ECO:0007669"/>
    <property type="project" value="UniProtKB-ARBA"/>
</dbReference>
<reference evidence="22" key="2">
    <citation type="submission" date="2020-07" db="EMBL/GenBank/DDBJ databases">
        <authorList>
            <person name="Vera ALvarez R."/>
            <person name="Arias-Moreno D.M."/>
            <person name="Jimenez-Jacinto V."/>
            <person name="Jimenez-Bremont J.F."/>
            <person name="Swaminathan K."/>
            <person name="Moose S.P."/>
            <person name="Guerrero-Gonzalez M.L."/>
            <person name="Marino-Ramirez L."/>
            <person name="Landsman D."/>
            <person name="Rodriguez-Kessler M."/>
            <person name="Delgado-Sanchez P."/>
        </authorList>
    </citation>
    <scope>NUCLEOTIDE SEQUENCE</scope>
    <source>
        <tissue evidence="22">Cladode</tissue>
    </source>
</reference>
<comment type="subcellular location">
    <subcellularLocation>
        <location evidence="1">Cell membrane</location>
        <topology evidence="1">Single-pass membrane protein</topology>
    </subcellularLocation>
</comment>
<dbReference type="GO" id="GO:0045087">
    <property type="term" value="P:innate immune response"/>
    <property type="evidence" value="ECO:0007669"/>
    <property type="project" value="InterPro"/>
</dbReference>
<keyword evidence="5" id="KW-0808">Transferase</keyword>
<dbReference type="GO" id="GO:0019199">
    <property type="term" value="F:transmembrane receptor protein kinase activity"/>
    <property type="evidence" value="ECO:0007669"/>
    <property type="project" value="InterPro"/>
</dbReference>
<feature type="binding site" evidence="18">
    <location>
        <position position="341"/>
    </location>
    <ligand>
        <name>ATP</name>
        <dbReference type="ChEBI" id="CHEBI:30616"/>
    </ligand>
</feature>
<dbReference type="InterPro" id="IPR011009">
    <property type="entry name" value="Kinase-like_dom_sf"/>
</dbReference>
<evidence type="ECO:0000256" key="15">
    <source>
        <dbReference type="ARBA" id="ARBA00023180"/>
    </source>
</evidence>
<keyword evidence="14" id="KW-0675">Receptor</keyword>
<organism evidence="22">
    <name type="scientific">Opuntia streptacantha</name>
    <name type="common">Prickly pear cactus</name>
    <name type="synonym">Opuntia cardona</name>
    <dbReference type="NCBI Taxonomy" id="393608"/>
    <lineage>
        <taxon>Eukaryota</taxon>
        <taxon>Viridiplantae</taxon>
        <taxon>Streptophyta</taxon>
        <taxon>Embryophyta</taxon>
        <taxon>Tracheophyta</taxon>
        <taxon>Spermatophyta</taxon>
        <taxon>Magnoliopsida</taxon>
        <taxon>eudicotyledons</taxon>
        <taxon>Gunneridae</taxon>
        <taxon>Pentapetalae</taxon>
        <taxon>Caryophyllales</taxon>
        <taxon>Cactineae</taxon>
        <taxon>Cactaceae</taxon>
        <taxon>Opuntioideae</taxon>
        <taxon>Opuntia</taxon>
    </lineage>
</organism>
<accession>A0A7C9EHA8</accession>
<dbReference type="EC" id="2.7.11.1" evidence="2"/>
<evidence type="ECO:0000256" key="9">
    <source>
        <dbReference type="ARBA" id="ARBA00022777"/>
    </source>
</evidence>
<dbReference type="FunFam" id="3.30.200.20:FF:000468">
    <property type="entry name" value="LysM receptor kinase 2"/>
    <property type="match status" value="1"/>
</dbReference>
<dbReference type="PANTHER" id="PTHR46204:SF2">
    <property type="entry name" value="CHITIN ELICITOR RECEPTOR KINASE 1"/>
    <property type="match status" value="1"/>
</dbReference>
<keyword evidence="11 19" id="KW-1133">Transmembrane helix</keyword>
<dbReference type="SUPFAM" id="SSF56112">
    <property type="entry name" value="Protein kinase-like (PK-like)"/>
    <property type="match status" value="1"/>
</dbReference>
<dbReference type="InterPro" id="IPR008271">
    <property type="entry name" value="Ser/Thr_kinase_AS"/>
</dbReference>
<evidence type="ECO:0000256" key="10">
    <source>
        <dbReference type="ARBA" id="ARBA00022840"/>
    </source>
</evidence>
<evidence type="ECO:0000256" key="14">
    <source>
        <dbReference type="ARBA" id="ARBA00023170"/>
    </source>
</evidence>
<evidence type="ECO:0000313" key="22">
    <source>
        <dbReference type="EMBL" id="MBA4664485.1"/>
    </source>
</evidence>
<evidence type="ECO:0000256" key="1">
    <source>
        <dbReference type="ARBA" id="ARBA00004162"/>
    </source>
</evidence>
<evidence type="ECO:0000256" key="3">
    <source>
        <dbReference type="ARBA" id="ARBA00022475"/>
    </source>
</evidence>
<dbReference type="InterPro" id="IPR044812">
    <property type="entry name" value="CERK1/LYK3-like"/>
</dbReference>
<keyword evidence="10 18" id="KW-0067">ATP-binding</keyword>
<evidence type="ECO:0000256" key="19">
    <source>
        <dbReference type="SAM" id="Phobius"/>
    </source>
</evidence>
<evidence type="ECO:0000256" key="8">
    <source>
        <dbReference type="ARBA" id="ARBA00022741"/>
    </source>
</evidence>
<evidence type="ECO:0000256" key="5">
    <source>
        <dbReference type="ARBA" id="ARBA00022679"/>
    </source>
</evidence>
<dbReference type="InterPro" id="IPR017441">
    <property type="entry name" value="Protein_kinase_ATP_BS"/>
</dbReference>
<dbReference type="GO" id="GO:0004674">
    <property type="term" value="F:protein serine/threonine kinase activity"/>
    <property type="evidence" value="ECO:0007669"/>
    <property type="project" value="UniProtKB-KW"/>
</dbReference>
<dbReference type="CDD" id="cd14066">
    <property type="entry name" value="STKc_IRAK"/>
    <property type="match status" value="1"/>
</dbReference>
<dbReference type="InterPro" id="IPR001245">
    <property type="entry name" value="Ser-Thr/Tyr_kinase_cat_dom"/>
</dbReference>
<keyword evidence="6 19" id="KW-0812">Transmembrane</keyword>
<keyword evidence="7 20" id="KW-0732">Signal</keyword>